<dbReference type="EMBL" id="WWBZ02000001">
    <property type="protein sequence ID" value="KAF4313416.1"/>
    <property type="molecule type" value="Genomic_DNA"/>
</dbReference>
<name>A0A8H4J564_9PEZI</name>
<evidence type="ECO:0000256" key="2">
    <source>
        <dbReference type="SAM" id="MobiDB-lite"/>
    </source>
</evidence>
<evidence type="ECO:0000256" key="1">
    <source>
        <dbReference type="SAM" id="Coils"/>
    </source>
</evidence>
<feature type="compositionally biased region" description="Basic residues" evidence="2">
    <location>
        <begin position="189"/>
        <end position="199"/>
    </location>
</feature>
<keyword evidence="1" id="KW-0175">Coiled coil</keyword>
<sequence length="206" mass="23130">MNQDTVNSGGTPDHPQHPDPQATMPTEHHPPQRADFDSPTYGGVPDQVTPWEMISAMANTTMSLSRMITSRDNNNQPANPPQHGPDTTELQHIIQARDEHISELEDTGNFMRDEIRKLIDSKAELQKRAEGLAGFQQAIAQLEEKLETAITELDGIRNSVRDKMDMLKKFGEELAALEQNNCSVEGKVKSSRHRARKGREKQLNEL</sequence>
<dbReference type="AlphaFoldDB" id="A0A8H4J564"/>
<feature type="region of interest" description="Disordered" evidence="2">
    <location>
        <begin position="184"/>
        <end position="206"/>
    </location>
</feature>
<reference evidence="3" key="1">
    <citation type="submission" date="2020-04" db="EMBL/GenBank/DDBJ databases">
        <title>Genome Assembly and Annotation of Botryosphaeria dothidea sdau 11-99, a Latent Pathogen of Apple Fruit Ring Rot in China.</title>
        <authorList>
            <person name="Yu C."/>
            <person name="Diao Y."/>
            <person name="Lu Q."/>
            <person name="Zhao J."/>
            <person name="Cui S."/>
            <person name="Peng C."/>
            <person name="He B."/>
            <person name="Liu H."/>
        </authorList>
    </citation>
    <scope>NUCLEOTIDE SEQUENCE [LARGE SCALE GENOMIC DNA]</scope>
    <source>
        <strain evidence="3">Sdau11-99</strain>
    </source>
</reference>
<gene>
    <name evidence="3" type="ORF">GTA08_BOTSDO01633</name>
</gene>
<feature type="region of interest" description="Disordered" evidence="2">
    <location>
        <begin position="1"/>
        <end position="47"/>
    </location>
</feature>
<organism evidence="3 4">
    <name type="scientific">Botryosphaeria dothidea</name>
    <dbReference type="NCBI Taxonomy" id="55169"/>
    <lineage>
        <taxon>Eukaryota</taxon>
        <taxon>Fungi</taxon>
        <taxon>Dikarya</taxon>
        <taxon>Ascomycota</taxon>
        <taxon>Pezizomycotina</taxon>
        <taxon>Dothideomycetes</taxon>
        <taxon>Dothideomycetes incertae sedis</taxon>
        <taxon>Botryosphaeriales</taxon>
        <taxon>Botryosphaeriaceae</taxon>
        <taxon>Botryosphaeria</taxon>
    </lineage>
</organism>
<feature type="region of interest" description="Disordered" evidence="2">
    <location>
        <begin position="66"/>
        <end position="87"/>
    </location>
</feature>
<evidence type="ECO:0000313" key="3">
    <source>
        <dbReference type="EMBL" id="KAF4313416.1"/>
    </source>
</evidence>
<protein>
    <submittedName>
        <fullName evidence="3">Uncharacterized protein</fullName>
    </submittedName>
</protein>
<feature type="compositionally biased region" description="Polar residues" evidence="2">
    <location>
        <begin position="1"/>
        <end position="10"/>
    </location>
</feature>
<feature type="compositionally biased region" description="Polar residues" evidence="2">
    <location>
        <begin position="66"/>
        <end position="77"/>
    </location>
</feature>
<accession>A0A8H4J564</accession>
<feature type="compositionally biased region" description="Basic and acidic residues" evidence="2">
    <location>
        <begin position="26"/>
        <end position="36"/>
    </location>
</feature>
<dbReference type="Proteomes" id="UP000572817">
    <property type="component" value="Unassembled WGS sequence"/>
</dbReference>
<proteinExistence type="predicted"/>
<feature type="coiled-coil region" evidence="1">
    <location>
        <begin position="132"/>
        <end position="180"/>
    </location>
</feature>
<evidence type="ECO:0000313" key="4">
    <source>
        <dbReference type="Proteomes" id="UP000572817"/>
    </source>
</evidence>
<comment type="caution">
    <text evidence="3">The sequence shown here is derived from an EMBL/GenBank/DDBJ whole genome shotgun (WGS) entry which is preliminary data.</text>
</comment>
<keyword evidence="4" id="KW-1185">Reference proteome</keyword>